<dbReference type="InterPro" id="IPR036259">
    <property type="entry name" value="MFS_trans_sf"/>
</dbReference>
<keyword evidence="3 4" id="KW-0472">Membrane</keyword>
<dbReference type="Proteomes" id="UP000304941">
    <property type="component" value="Unassembled WGS sequence"/>
</dbReference>
<organism evidence="6 7">
    <name type="scientific">Pseudomonas edaphica</name>
    <dbReference type="NCBI Taxonomy" id="2006980"/>
    <lineage>
        <taxon>Bacteria</taxon>
        <taxon>Pseudomonadati</taxon>
        <taxon>Pseudomonadota</taxon>
        <taxon>Gammaproteobacteria</taxon>
        <taxon>Pseudomonadales</taxon>
        <taxon>Pseudomonadaceae</taxon>
        <taxon>Pseudomonas</taxon>
    </lineage>
</organism>
<gene>
    <name evidence="6" type="ORF">FEM54_30810</name>
</gene>
<keyword evidence="7" id="KW-1185">Reference proteome</keyword>
<dbReference type="EMBL" id="VBVZ01000816">
    <property type="protein sequence ID" value="TLG87384.1"/>
    <property type="molecule type" value="Genomic_DNA"/>
</dbReference>
<evidence type="ECO:0000313" key="6">
    <source>
        <dbReference type="EMBL" id="TLG87384.1"/>
    </source>
</evidence>
<dbReference type="InterPro" id="IPR020846">
    <property type="entry name" value="MFS_dom"/>
</dbReference>
<evidence type="ECO:0000313" key="7">
    <source>
        <dbReference type="Proteomes" id="UP000304941"/>
    </source>
</evidence>
<dbReference type="PROSITE" id="PS50850">
    <property type="entry name" value="MFS"/>
    <property type="match status" value="1"/>
</dbReference>
<comment type="caution">
    <text evidence="6">The sequence shown here is derived from an EMBL/GenBank/DDBJ whole genome shotgun (WGS) entry which is preliminary data.</text>
</comment>
<keyword evidence="1 4" id="KW-0812">Transmembrane</keyword>
<dbReference type="SUPFAM" id="SSF103473">
    <property type="entry name" value="MFS general substrate transporter"/>
    <property type="match status" value="1"/>
</dbReference>
<keyword evidence="2 4" id="KW-1133">Transmembrane helix</keyword>
<reference evidence="6 7" key="1">
    <citation type="submission" date="2019-05" db="EMBL/GenBank/DDBJ databases">
        <title>Pseudomonas edaphica sp. nov., isolated from rhizospheric soil of Cistus ladanifer L. in Spain.</title>
        <authorList>
            <person name="Peix A."/>
        </authorList>
    </citation>
    <scope>NUCLEOTIDE SEQUENCE [LARGE SCALE GENOMIC DNA]</scope>
    <source>
        <strain evidence="6 7">RD25</strain>
    </source>
</reference>
<name>A0ABY2TVP5_9PSED</name>
<protein>
    <submittedName>
        <fullName evidence="6">MFS transporter</fullName>
    </submittedName>
</protein>
<evidence type="ECO:0000259" key="5">
    <source>
        <dbReference type="PROSITE" id="PS50850"/>
    </source>
</evidence>
<proteinExistence type="predicted"/>
<feature type="transmembrane region" description="Helical" evidence="4">
    <location>
        <begin position="43"/>
        <end position="70"/>
    </location>
</feature>
<evidence type="ECO:0000256" key="4">
    <source>
        <dbReference type="SAM" id="Phobius"/>
    </source>
</evidence>
<feature type="non-terminal residue" evidence="6">
    <location>
        <position position="84"/>
    </location>
</feature>
<dbReference type="Gene3D" id="1.20.1250.20">
    <property type="entry name" value="MFS general substrate transporter like domains"/>
    <property type="match status" value="1"/>
</dbReference>
<evidence type="ECO:0000256" key="3">
    <source>
        <dbReference type="ARBA" id="ARBA00023136"/>
    </source>
</evidence>
<feature type="domain" description="Major facilitator superfamily (MFS) profile" evidence="5">
    <location>
        <begin position="11"/>
        <end position="84"/>
    </location>
</feature>
<evidence type="ECO:0000256" key="2">
    <source>
        <dbReference type="ARBA" id="ARBA00022989"/>
    </source>
</evidence>
<sequence length="84" mass="9035">MLATLKNYPATLNLLLSASLILTLARAITLPYLVIYLSSHFGLSIADIGLVIGSTLIIGSLLSLYGGFLVDRMSSYRLILLFCG</sequence>
<accession>A0ABY2TVP5</accession>
<evidence type="ECO:0000256" key="1">
    <source>
        <dbReference type="ARBA" id="ARBA00022692"/>
    </source>
</evidence>